<evidence type="ECO:0000313" key="1">
    <source>
        <dbReference type="EMBL" id="EQB48282.1"/>
    </source>
</evidence>
<accession>T0JYE6</accession>
<dbReference type="EMBL" id="AMYD01002658">
    <property type="protein sequence ID" value="EQB48282.1"/>
    <property type="molecule type" value="Genomic_DNA"/>
</dbReference>
<comment type="caution">
    <text evidence="1">The sequence shown here is derived from an EMBL/GenBank/DDBJ whole genome shotgun (WGS) entry which is preliminary data.</text>
</comment>
<dbReference type="Proteomes" id="UP000015530">
    <property type="component" value="Unassembled WGS sequence"/>
</dbReference>
<proteinExistence type="predicted"/>
<organism evidence="1 2">
    <name type="scientific">Colletotrichum gloeosporioides (strain Cg-14)</name>
    <name type="common">Anthracnose fungus</name>
    <name type="synonym">Glomerella cingulata</name>
    <dbReference type="NCBI Taxonomy" id="1237896"/>
    <lineage>
        <taxon>Eukaryota</taxon>
        <taxon>Fungi</taxon>
        <taxon>Dikarya</taxon>
        <taxon>Ascomycota</taxon>
        <taxon>Pezizomycotina</taxon>
        <taxon>Sordariomycetes</taxon>
        <taxon>Hypocreomycetidae</taxon>
        <taxon>Glomerellales</taxon>
        <taxon>Glomerellaceae</taxon>
        <taxon>Colletotrichum</taxon>
        <taxon>Colletotrichum gloeosporioides species complex</taxon>
    </lineage>
</organism>
<name>T0JYE6_COLGC</name>
<dbReference type="AlphaFoldDB" id="T0JYE6"/>
<sequence length="16" mass="1626">MSSALASFAAQRLGSE</sequence>
<evidence type="ECO:0000313" key="2">
    <source>
        <dbReference type="Proteomes" id="UP000015530"/>
    </source>
</evidence>
<reference evidence="2" key="1">
    <citation type="journal article" date="2013" name="Mol. Plant Microbe Interact.">
        <title>Global aspects of pacC regulation of pathogenicity genes in Colletotrichum gloeosporioides as revealed by transcriptome analysis.</title>
        <authorList>
            <person name="Alkan N."/>
            <person name="Meng X."/>
            <person name="Friedlander G."/>
            <person name="Reuveni E."/>
            <person name="Sukno S."/>
            <person name="Sherman A."/>
            <person name="Thon M."/>
            <person name="Fluhr R."/>
            <person name="Prusky D."/>
        </authorList>
    </citation>
    <scope>NUCLEOTIDE SEQUENCE [LARGE SCALE GENOMIC DNA]</scope>
    <source>
        <strain evidence="2">Cg-14</strain>
    </source>
</reference>
<protein>
    <submittedName>
        <fullName evidence="1">Uncharacterized protein</fullName>
    </submittedName>
</protein>
<gene>
    <name evidence="1" type="ORF">CGLO_12498</name>
</gene>
<dbReference type="HOGENOM" id="CLU_3433125_0_0_1"/>